<dbReference type="InterPro" id="IPR041664">
    <property type="entry name" value="AAA_16"/>
</dbReference>
<sequence length="868" mass="92658">MEDLLEREAALAELARLARSAARGSGRMVLLRGEAGIGKTAVITRFTSGLRGSWRLLRGWCDPLVTPRPLGPLVDALTDLRGERAARVRAAIDAGATESIYAGLIGMLGDRRPSVWVIEDVHWADGATLDLLRFLARRVEGLPALLVVSFRDDEIDDKHPLAVLLGDLVGCAAVTRLALNPLSEAAVASLAVGSGVNADALYRLTGGNPFYVTEVLAGGPDVLTREALPRSVSEAVWGRLARLSSAGRRLAQAAAVCGPRVGPALLEKLCPGSAAALAECLGAGVLLAEADSVGFRHEMARRATADQIPDHQRRQLHKRILTLLAEPPIDPNTLAALAFHADQAGDLDAVLRYAPAAAERAALLGAHGEAAELYALTLRHADDTPTEQRVVWLERHAFSSYLSGLPDKAISAFREAITLRHKLVDRLGEGDNLRWLSNMLWPQGRTAEAVEAGVASLRLLEATGPSPQLAWSLLNMAQLAAWDHDPACSDYAARALALGTRLADRAVVVRARCFAAVATVQRGDTGWDDLEAAWRDAVSGALFEEAGLAGSLLCWFAAVHHHLDRAEGYIADTTAFCDEYQLGVYRAFASGAAALVALHRGSWATALGFANDVLTRPALAPLHRIFPLVSMALIRARRGERRVAALLDEAAAAADSDDLFRFGVVWAARAEAAWLAGDDDAARGAALAGLAAATEHTDPWLVGHLRRWARLVGGPFADAPTADTITPYRLEVSGDWRAAAAEWTRLGCPYDAAIAQLDGDIPAVQAALGTFRELGARAAARRAQRRLAQLRGRTSGRRADTLSDPDGLTRREREVLELLAAGRSDTEIASALFISRKTASNHVSAILTKLGVNSRVQAAARQRASSRA</sequence>
<dbReference type="InterPro" id="IPR000792">
    <property type="entry name" value="Tscrpt_reg_LuxR_C"/>
</dbReference>
<dbReference type="GO" id="GO:0005524">
    <property type="term" value="F:ATP binding"/>
    <property type="evidence" value="ECO:0007669"/>
    <property type="project" value="UniProtKB-KW"/>
</dbReference>
<dbReference type="Gene3D" id="1.25.40.10">
    <property type="entry name" value="Tetratricopeptide repeat domain"/>
    <property type="match status" value="1"/>
</dbReference>
<dbReference type="CDD" id="cd06170">
    <property type="entry name" value="LuxR_C_like"/>
    <property type="match status" value="1"/>
</dbReference>
<keyword evidence="1" id="KW-0547">Nucleotide-binding</keyword>
<keyword evidence="5" id="KW-1185">Reference proteome</keyword>
<dbReference type="GO" id="GO:0006355">
    <property type="term" value="P:regulation of DNA-templated transcription"/>
    <property type="evidence" value="ECO:0007669"/>
    <property type="project" value="InterPro"/>
</dbReference>
<dbReference type="InterPro" id="IPR027417">
    <property type="entry name" value="P-loop_NTPase"/>
</dbReference>
<dbReference type="RefSeq" id="WP_085080431.1">
    <property type="nucleotide sequence ID" value="NZ_LQPJ01000135.1"/>
</dbReference>
<protein>
    <submittedName>
        <fullName evidence="4">LuxR family transcriptional regulator</fullName>
    </submittedName>
</protein>
<dbReference type="InterPro" id="IPR016032">
    <property type="entry name" value="Sig_transdc_resp-reg_C-effctor"/>
</dbReference>
<feature type="domain" description="HTH luxR-type" evidence="3">
    <location>
        <begin position="801"/>
        <end position="866"/>
    </location>
</feature>
<dbReference type="PANTHER" id="PTHR16305:SF35">
    <property type="entry name" value="TRANSCRIPTIONAL ACTIVATOR DOMAIN"/>
    <property type="match status" value="1"/>
</dbReference>
<dbReference type="EMBL" id="LQPJ01000135">
    <property type="protein sequence ID" value="ORW18984.1"/>
    <property type="molecule type" value="Genomic_DNA"/>
</dbReference>
<evidence type="ECO:0000256" key="2">
    <source>
        <dbReference type="ARBA" id="ARBA00022840"/>
    </source>
</evidence>
<dbReference type="STRING" id="153971.AWC19_17690"/>
<organism evidence="4 5">
    <name type="scientific">Mycobacterium palustre</name>
    <dbReference type="NCBI Taxonomy" id="153971"/>
    <lineage>
        <taxon>Bacteria</taxon>
        <taxon>Bacillati</taxon>
        <taxon>Actinomycetota</taxon>
        <taxon>Actinomycetes</taxon>
        <taxon>Mycobacteriales</taxon>
        <taxon>Mycobacteriaceae</taxon>
        <taxon>Mycobacterium</taxon>
        <taxon>Mycobacterium simiae complex</taxon>
    </lineage>
</organism>
<name>A0A1X1Z6P3_9MYCO</name>
<dbReference type="PROSITE" id="PS50043">
    <property type="entry name" value="HTH_LUXR_2"/>
    <property type="match status" value="1"/>
</dbReference>
<dbReference type="Pfam" id="PF13191">
    <property type="entry name" value="AAA_16"/>
    <property type="match status" value="1"/>
</dbReference>
<dbReference type="InterPro" id="IPR011990">
    <property type="entry name" value="TPR-like_helical_dom_sf"/>
</dbReference>
<dbReference type="GO" id="GO:0003677">
    <property type="term" value="F:DNA binding"/>
    <property type="evidence" value="ECO:0007669"/>
    <property type="project" value="InterPro"/>
</dbReference>
<proteinExistence type="predicted"/>
<dbReference type="OrthoDB" id="4017436at2"/>
<dbReference type="InterPro" id="IPR036388">
    <property type="entry name" value="WH-like_DNA-bd_sf"/>
</dbReference>
<dbReference type="PRINTS" id="PR00038">
    <property type="entry name" value="HTHLUXR"/>
</dbReference>
<dbReference type="AlphaFoldDB" id="A0A1X1Z6P3"/>
<dbReference type="SUPFAM" id="SSF52540">
    <property type="entry name" value="P-loop containing nucleoside triphosphate hydrolases"/>
    <property type="match status" value="1"/>
</dbReference>
<reference evidence="4 5" key="1">
    <citation type="submission" date="2016-01" db="EMBL/GenBank/DDBJ databases">
        <title>The new phylogeny of the genus Mycobacterium.</title>
        <authorList>
            <person name="Tarcisio F."/>
            <person name="Conor M."/>
            <person name="Antonella G."/>
            <person name="Elisabetta G."/>
            <person name="Giulia F.S."/>
            <person name="Sara T."/>
            <person name="Anna F."/>
            <person name="Clotilde B."/>
            <person name="Roberto B."/>
            <person name="Veronica D.S."/>
            <person name="Fabio R."/>
            <person name="Monica P."/>
            <person name="Olivier J."/>
            <person name="Enrico T."/>
            <person name="Nicola S."/>
        </authorList>
    </citation>
    <scope>NUCLEOTIDE SEQUENCE [LARGE SCALE GENOMIC DNA]</scope>
    <source>
        <strain evidence="4 5">DSM 44572</strain>
    </source>
</reference>
<dbReference type="Proteomes" id="UP000193529">
    <property type="component" value="Unassembled WGS sequence"/>
</dbReference>
<comment type="caution">
    <text evidence="4">The sequence shown here is derived from an EMBL/GenBank/DDBJ whole genome shotgun (WGS) entry which is preliminary data.</text>
</comment>
<accession>A0A1X1Z6P3</accession>
<dbReference type="Gene3D" id="1.10.10.10">
    <property type="entry name" value="Winged helix-like DNA-binding domain superfamily/Winged helix DNA-binding domain"/>
    <property type="match status" value="1"/>
</dbReference>
<evidence type="ECO:0000313" key="5">
    <source>
        <dbReference type="Proteomes" id="UP000193529"/>
    </source>
</evidence>
<gene>
    <name evidence="4" type="ORF">AWC19_17690</name>
</gene>
<dbReference type="GO" id="GO:0004016">
    <property type="term" value="F:adenylate cyclase activity"/>
    <property type="evidence" value="ECO:0007669"/>
    <property type="project" value="TreeGrafter"/>
</dbReference>
<dbReference type="PANTHER" id="PTHR16305">
    <property type="entry name" value="TESTICULAR SOLUBLE ADENYLYL CYCLASE"/>
    <property type="match status" value="1"/>
</dbReference>
<evidence type="ECO:0000256" key="1">
    <source>
        <dbReference type="ARBA" id="ARBA00022741"/>
    </source>
</evidence>
<dbReference type="SUPFAM" id="SSF46894">
    <property type="entry name" value="C-terminal effector domain of the bipartite response regulators"/>
    <property type="match status" value="1"/>
</dbReference>
<dbReference type="Pfam" id="PF00196">
    <property type="entry name" value="GerE"/>
    <property type="match status" value="1"/>
</dbReference>
<dbReference type="SUPFAM" id="SSF48452">
    <property type="entry name" value="TPR-like"/>
    <property type="match status" value="1"/>
</dbReference>
<dbReference type="GO" id="GO:0005737">
    <property type="term" value="C:cytoplasm"/>
    <property type="evidence" value="ECO:0007669"/>
    <property type="project" value="TreeGrafter"/>
</dbReference>
<keyword evidence="2" id="KW-0067">ATP-binding</keyword>
<evidence type="ECO:0000313" key="4">
    <source>
        <dbReference type="EMBL" id="ORW18984.1"/>
    </source>
</evidence>
<evidence type="ECO:0000259" key="3">
    <source>
        <dbReference type="PROSITE" id="PS50043"/>
    </source>
</evidence>
<dbReference type="SMART" id="SM00421">
    <property type="entry name" value="HTH_LUXR"/>
    <property type="match status" value="1"/>
</dbReference>